<dbReference type="AlphaFoldDB" id="X0Z053"/>
<name>X0Z053_9ZZZZ</name>
<accession>X0Z053</accession>
<evidence type="ECO:0000313" key="1">
    <source>
        <dbReference type="EMBL" id="GAG42046.1"/>
    </source>
</evidence>
<reference evidence="1" key="1">
    <citation type="journal article" date="2014" name="Front. Microbiol.">
        <title>High frequency of phylogenetically diverse reductive dehalogenase-homologous genes in deep subseafloor sedimentary metagenomes.</title>
        <authorList>
            <person name="Kawai M."/>
            <person name="Futagami T."/>
            <person name="Toyoda A."/>
            <person name="Takaki Y."/>
            <person name="Nishi S."/>
            <person name="Hori S."/>
            <person name="Arai W."/>
            <person name="Tsubouchi T."/>
            <person name="Morono Y."/>
            <person name="Uchiyama I."/>
            <person name="Ito T."/>
            <person name="Fujiyama A."/>
            <person name="Inagaki F."/>
            <person name="Takami H."/>
        </authorList>
    </citation>
    <scope>NUCLEOTIDE SEQUENCE</scope>
    <source>
        <strain evidence="1">Expedition CK06-06</strain>
    </source>
</reference>
<sequence>AELCLMVEQEGWEIKPADLPTFYSILTVPGKEPAQ</sequence>
<proteinExistence type="predicted"/>
<gene>
    <name evidence="1" type="ORF">S01H1_84313</name>
</gene>
<feature type="non-terminal residue" evidence="1">
    <location>
        <position position="1"/>
    </location>
</feature>
<comment type="caution">
    <text evidence="1">The sequence shown here is derived from an EMBL/GenBank/DDBJ whole genome shotgun (WGS) entry which is preliminary data.</text>
</comment>
<dbReference type="EMBL" id="BARS01057527">
    <property type="protein sequence ID" value="GAG42046.1"/>
    <property type="molecule type" value="Genomic_DNA"/>
</dbReference>
<organism evidence="1">
    <name type="scientific">marine sediment metagenome</name>
    <dbReference type="NCBI Taxonomy" id="412755"/>
    <lineage>
        <taxon>unclassified sequences</taxon>
        <taxon>metagenomes</taxon>
        <taxon>ecological metagenomes</taxon>
    </lineage>
</organism>
<protein>
    <submittedName>
        <fullName evidence="1">Uncharacterized protein</fullName>
    </submittedName>
</protein>